<evidence type="ECO:0000313" key="3">
    <source>
        <dbReference type="Proteomes" id="UP001150238"/>
    </source>
</evidence>
<reference evidence="2" key="2">
    <citation type="journal article" date="2023" name="Proc. Natl. Acad. Sci. U.S.A.">
        <title>A global phylogenomic analysis of the shiitake genus Lentinula.</title>
        <authorList>
            <person name="Sierra-Patev S."/>
            <person name="Min B."/>
            <person name="Naranjo-Ortiz M."/>
            <person name="Looney B."/>
            <person name="Konkel Z."/>
            <person name="Slot J.C."/>
            <person name="Sakamoto Y."/>
            <person name="Steenwyk J.L."/>
            <person name="Rokas A."/>
            <person name="Carro J."/>
            <person name="Camarero S."/>
            <person name="Ferreira P."/>
            <person name="Molpeceres G."/>
            <person name="Ruiz-Duenas F.J."/>
            <person name="Serrano A."/>
            <person name="Henrissat B."/>
            <person name="Drula E."/>
            <person name="Hughes K.W."/>
            <person name="Mata J.L."/>
            <person name="Ishikawa N.K."/>
            <person name="Vargas-Isla R."/>
            <person name="Ushijima S."/>
            <person name="Smith C.A."/>
            <person name="Donoghue J."/>
            <person name="Ahrendt S."/>
            <person name="Andreopoulos W."/>
            <person name="He G."/>
            <person name="LaButti K."/>
            <person name="Lipzen A."/>
            <person name="Ng V."/>
            <person name="Riley R."/>
            <person name="Sandor L."/>
            <person name="Barry K."/>
            <person name="Martinez A.T."/>
            <person name="Xiao Y."/>
            <person name="Gibbons J.G."/>
            <person name="Terashima K."/>
            <person name="Grigoriev I.V."/>
            <person name="Hibbett D."/>
        </authorList>
    </citation>
    <scope>NUCLEOTIDE SEQUENCE</scope>
    <source>
        <strain evidence="2">Sp2 HRB7682 ss15</strain>
    </source>
</reference>
<feature type="signal peptide" evidence="1">
    <location>
        <begin position="1"/>
        <end position="21"/>
    </location>
</feature>
<dbReference type="InterPro" id="IPR039535">
    <property type="entry name" value="ASST-like"/>
</dbReference>
<dbReference type="PANTHER" id="PTHR35340:SF5">
    <property type="entry name" value="ASST-DOMAIN-CONTAINING PROTEIN"/>
    <property type="match status" value="1"/>
</dbReference>
<dbReference type="PANTHER" id="PTHR35340">
    <property type="entry name" value="PQQ ENZYME REPEAT PROTEIN-RELATED"/>
    <property type="match status" value="1"/>
</dbReference>
<reference evidence="2" key="1">
    <citation type="submission" date="2022-08" db="EMBL/GenBank/DDBJ databases">
        <authorList>
            <consortium name="DOE Joint Genome Institute"/>
            <person name="Min B."/>
            <person name="Riley R."/>
            <person name="Sierra-Patev S."/>
            <person name="Naranjo-Ortiz M."/>
            <person name="Looney B."/>
            <person name="Konkel Z."/>
            <person name="Slot J.C."/>
            <person name="Sakamoto Y."/>
            <person name="Steenwyk J.L."/>
            <person name="Rokas A."/>
            <person name="Carro J."/>
            <person name="Camarero S."/>
            <person name="Ferreira P."/>
            <person name="Molpeceres G."/>
            <person name="Ruiz-Duenas F.J."/>
            <person name="Serrano A."/>
            <person name="Henrissat B."/>
            <person name="Drula E."/>
            <person name="Hughes K.W."/>
            <person name="Mata J.L."/>
            <person name="Ishikawa N.K."/>
            <person name="Vargas-Isla R."/>
            <person name="Ushijima S."/>
            <person name="Smith C.A."/>
            <person name="Ahrendt S."/>
            <person name="Andreopoulos W."/>
            <person name="He G."/>
            <person name="Labutti K."/>
            <person name="Lipzen A."/>
            <person name="Ng V."/>
            <person name="Sandor L."/>
            <person name="Barry K."/>
            <person name="Martinez A.T."/>
            <person name="Xiao Y."/>
            <person name="Gibbons J.G."/>
            <person name="Terashima K."/>
            <person name="Hibbett D.S."/>
            <person name="Grigoriev I.V."/>
        </authorList>
    </citation>
    <scope>NUCLEOTIDE SEQUENCE</scope>
    <source>
        <strain evidence="2">Sp2 HRB7682 ss15</strain>
    </source>
</reference>
<evidence type="ECO:0000313" key="2">
    <source>
        <dbReference type="EMBL" id="KAJ4463733.1"/>
    </source>
</evidence>
<organism evidence="2 3">
    <name type="scientific">Lentinula lateritia</name>
    <dbReference type="NCBI Taxonomy" id="40482"/>
    <lineage>
        <taxon>Eukaryota</taxon>
        <taxon>Fungi</taxon>
        <taxon>Dikarya</taxon>
        <taxon>Basidiomycota</taxon>
        <taxon>Agaricomycotina</taxon>
        <taxon>Agaricomycetes</taxon>
        <taxon>Agaricomycetidae</taxon>
        <taxon>Agaricales</taxon>
        <taxon>Marasmiineae</taxon>
        <taxon>Omphalotaceae</taxon>
        <taxon>Lentinula</taxon>
    </lineage>
</organism>
<sequence>MHSSSITLVFLSFTLVQEAVASVAYCSNQDFESGALGESPYQTYHAAPYLPVQLNYALPSDDCPANSQVEGYFFFAPEGPIAMPGGGLIMNPNGTMVYSASAFEPSFLRGIQSYNGSDHITLWIGDGSPVTGGHGSGYNILLDNTYAVVANFTVVNLGVGADIHELQITSNNTAVMTAYPTQAANLSAYNGPSDGYVLNCAAQEVDISTGKALFTWQPLNHVDPSECYAAIGEAGSGTADDPWDYFHINSIQKIDDGNYFISSRQRVLCHTLYLVNPAGDILWRMGGMKSDFSFGQGANFSWQHHARMHDDSTTISLFNNGASEYDQDFPYSQGLLINFDEASRTVTLNNARSPFNRTVTTAQGSVQLLENGDSFVGWGAMPYFSQHDASGNIMWSAQFAPSENEVSAYRIFLHDWVARPITPPSMSISSSSNSTNAVVYAWWNGATEVTAWKLMGSTALMPLAAEALNVVGKVDFETALTYTGIRQYAFFQVAALNAKGEILEYSGFTALNGTSFAKADNQTATAAPLN</sequence>
<comment type="caution">
    <text evidence="2">The sequence shown here is derived from an EMBL/GenBank/DDBJ whole genome shotgun (WGS) entry which is preliminary data.</text>
</comment>
<name>A0A9W8ZQK6_9AGAR</name>
<proteinExistence type="predicted"/>
<dbReference type="EMBL" id="JANVFS010000067">
    <property type="protein sequence ID" value="KAJ4463733.1"/>
    <property type="molecule type" value="Genomic_DNA"/>
</dbReference>
<protein>
    <submittedName>
        <fullName evidence="2">ASST-domain-containing protein</fullName>
    </submittedName>
</protein>
<gene>
    <name evidence="2" type="ORF">C8J55DRAFT_443430</name>
</gene>
<dbReference type="Proteomes" id="UP001150238">
    <property type="component" value="Unassembled WGS sequence"/>
</dbReference>
<accession>A0A9W8ZQK6</accession>
<dbReference type="AlphaFoldDB" id="A0A9W8ZQK6"/>
<keyword evidence="1" id="KW-0732">Signal</keyword>
<dbReference type="InterPro" id="IPR053143">
    <property type="entry name" value="Arylsulfate_ST"/>
</dbReference>
<dbReference type="Pfam" id="PF14269">
    <property type="entry name" value="Arylsulfotran_2"/>
    <property type="match status" value="1"/>
</dbReference>
<feature type="chain" id="PRO_5040977690" evidence="1">
    <location>
        <begin position="22"/>
        <end position="530"/>
    </location>
</feature>
<evidence type="ECO:0000256" key="1">
    <source>
        <dbReference type="SAM" id="SignalP"/>
    </source>
</evidence>